<dbReference type="InterPro" id="IPR000182">
    <property type="entry name" value="GNAT_dom"/>
</dbReference>
<dbReference type="EMBL" id="VFON01000001">
    <property type="protein sequence ID" value="TQL42380.1"/>
    <property type="molecule type" value="Genomic_DNA"/>
</dbReference>
<dbReference type="PROSITE" id="PS51186">
    <property type="entry name" value="GNAT"/>
    <property type="match status" value="1"/>
</dbReference>
<keyword evidence="5" id="KW-1185">Reference proteome</keyword>
<reference evidence="4 5" key="1">
    <citation type="submission" date="2019-06" db="EMBL/GenBank/DDBJ databases">
        <title>Sequencing the genomes of 1000 actinobacteria strains.</title>
        <authorList>
            <person name="Klenk H.-P."/>
        </authorList>
    </citation>
    <scope>NUCLEOTIDE SEQUENCE [LARGE SCALE GENOMIC DNA]</scope>
    <source>
        <strain evidence="4 5">DSM 8803</strain>
    </source>
</reference>
<evidence type="ECO:0000313" key="5">
    <source>
        <dbReference type="Proteomes" id="UP000319094"/>
    </source>
</evidence>
<dbReference type="GO" id="GO:0016747">
    <property type="term" value="F:acyltransferase activity, transferring groups other than amino-acyl groups"/>
    <property type="evidence" value="ECO:0007669"/>
    <property type="project" value="InterPro"/>
</dbReference>
<keyword evidence="2" id="KW-0012">Acyltransferase</keyword>
<name>A0A542Y2S8_9MICO</name>
<comment type="caution">
    <text evidence="4">The sequence shown here is derived from an EMBL/GenBank/DDBJ whole genome shotgun (WGS) entry which is preliminary data.</text>
</comment>
<evidence type="ECO:0000256" key="1">
    <source>
        <dbReference type="ARBA" id="ARBA00022679"/>
    </source>
</evidence>
<evidence type="ECO:0000313" key="4">
    <source>
        <dbReference type="EMBL" id="TQL42380.1"/>
    </source>
</evidence>
<sequence>MTEPSIRSPAEPTVIRTGVAPDDVEWCARLWADALAARDGSVDRPVMQQRVRDAFAAPIVRFAIATSPGAGFSLLEREAGEPAKALLHYLAVDPRNAVPGVGSALLRDAIEHARAAALASVSLEVRTNNARAISLYERHGFVASGSPTPHPTAGYPMQRYVLSLAKGPAVQPSGGG</sequence>
<organism evidence="4 5">
    <name type="scientific">Leucobacter komagatae</name>
    <dbReference type="NCBI Taxonomy" id="55969"/>
    <lineage>
        <taxon>Bacteria</taxon>
        <taxon>Bacillati</taxon>
        <taxon>Actinomycetota</taxon>
        <taxon>Actinomycetes</taxon>
        <taxon>Micrococcales</taxon>
        <taxon>Microbacteriaceae</taxon>
        <taxon>Leucobacter</taxon>
    </lineage>
</organism>
<dbReference type="InterPro" id="IPR016181">
    <property type="entry name" value="Acyl_CoA_acyltransferase"/>
</dbReference>
<keyword evidence="1 4" id="KW-0808">Transferase</keyword>
<dbReference type="Proteomes" id="UP000319094">
    <property type="component" value="Unassembled WGS sequence"/>
</dbReference>
<accession>A0A542Y2S8</accession>
<dbReference type="AlphaFoldDB" id="A0A542Y2S8"/>
<gene>
    <name evidence="4" type="ORF">FB468_0371</name>
</gene>
<dbReference type="InterPro" id="IPR050832">
    <property type="entry name" value="Bact_Acetyltransf"/>
</dbReference>
<protein>
    <submittedName>
        <fullName evidence="4">Acetyltransferase (GNAT) family protein</fullName>
    </submittedName>
</protein>
<proteinExistence type="predicted"/>
<dbReference type="PANTHER" id="PTHR43877:SF2">
    <property type="entry name" value="AMINOALKYLPHOSPHONATE N-ACETYLTRANSFERASE-RELATED"/>
    <property type="match status" value="1"/>
</dbReference>
<evidence type="ECO:0000256" key="2">
    <source>
        <dbReference type="ARBA" id="ARBA00023315"/>
    </source>
</evidence>
<dbReference type="SUPFAM" id="SSF55729">
    <property type="entry name" value="Acyl-CoA N-acyltransferases (Nat)"/>
    <property type="match status" value="1"/>
</dbReference>
<dbReference type="Gene3D" id="3.40.630.30">
    <property type="match status" value="1"/>
</dbReference>
<evidence type="ECO:0000259" key="3">
    <source>
        <dbReference type="PROSITE" id="PS51186"/>
    </source>
</evidence>
<dbReference type="CDD" id="cd04301">
    <property type="entry name" value="NAT_SF"/>
    <property type="match status" value="1"/>
</dbReference>
<feature type="domain" description="N-acetyltransferase" evidence="3">
    <location>
        <begin position="13"/>
        <end position="162"/>
    </location>
</feature>
<dbReference type="Pfam" id="PF00583">
    <property type="entry name" value="Acetyltransf_1"/>
    <property type="match status" value="1"/>
</dbReference>
<dbReference type="PANTHER" id="PTHR43877">
    <property type="entry name" value="AMINOALKYLPHOSPHONATE N-ACETYLTRANSFERASE-RELATED-RELATED"/>
    <property type="match status" value="1"/>
</dbReference>
<dbReference type="RefSeq" id="WP_211359063.1">
    <property type="nucleotide sequence ID" value="NZ_BAAAUY010000007.1"/>
</dbReference>